<feature type="domain" description="LysM" evidence="2">
    <location>
        <begin position="408"/>
        <end position="452"/>
    </location>
</feature>
<evidence type="ECO:0000313" key="3">
    <source>
        <dbReference type="EMBL" id="CAH0534199.1"/>
    </source>
</evidence>
<keyword evidence="3" id="KW-0456">Lyase</keyword>
<dbReference type="RefSeq" id="WP_237466595.1">
    <property type="nucleotide sequence ID" value="NZ_CAKLDI010000001.1"/>
</dbReference>
<gene>
    <name evidence="3" type="primary">mltD</name>
    <name evidence="3" type="ORF">VST7929_02107</name>
</gene>
<dbReference type="PANTHER" id="PTHR33734">
    <property type="entry name" value="LYSM DOMAIN-CONTAINING GPI-ANCHORED PROTEIN 2"/>
    <property type="match status" value="1"/>
</dbReference>
<accession>A0ABM8ZV43</accession>
<dbReference type="SMART" id="SM00257">
    <property type="entry name" value="LysM"/>
    <property type="match status" value="3"/>
</dbReference>
<comment type="similarity">
    <text evidence="1">Belongs to the transglycosylase Slt family.</text>
</comment>
<comment type="caution">
    <text evidence="3">The sequence shown here is derived from an EMBL/GenBank/DDBJ whole genome shotgun (WGS) entry which is preliminary data.</text>
</comment>
<dbReference type="PROSITE" id="PS00922">
    <property type="entry name" value="TRANSGLYCOSYLASE"/>
    <property type="match status" value="1"/>
</dbReference>
<dbReference type="EMBL" id="CAKLDI010000001">
    <property type="protein sequence ID" value="CAH0534199.1"/>
    <property type="molecule type" value="Genomic_DNA"/>
</dbReference>
<proteinExistence type="inferred from homology"/>
<reference evidence="3" key="1">
    <citation type="submission" date="2021-11" db="EMBL/GenBank/DDBJ databases">
        <authorList>
            <person name="Rodrigo-Torres L."/>
            <person name="Arahal R. D."/>
            <person name="Lucena T."/>
        </authorList>
    </citation>
    <scope>NUCLEOTIDE SEQUENCE</scope>
    <source>
        <strain evidence="3">CECT 7929</strain>
    </source>
</reference>
<dbReference type="SUPFAM" id="SSF53955">
    <property type="entry name" value="Lysozyme-like"/>
    <property type="match status" value="1"/>
</dbReference>
<dbReference type="EC" id="4.2.2.-" evidence="3"/>
<dbReference type="PROSITE" id="PS51257">
    <property type="entry name" value="PROKAR_LIPOPROTEIN"/>
    <property type="match status" value="1"/>
</dbReference>
<dbReference type="InterPro" id="IPR023346">
    <property type="entry name" value="Lysozyme-like_dom_sf"/>
</dbReference>
<dbReference type="Pfam" id="PF01464">
    <property type="entry name" value="SLT"/>
    <property type="match status" value="1"/>
</dbReference>
<evidence type="ECO:0000256" key="1">
    <source>
        <dbReference type="ARBA" id="ARBA00007734"/>
    </source>
</evidence>
<dbReference type="InterPro" id="IPR008258">
    <property type="entry name" value="Transglycosylase_SLT_dom_1"/>
</dbReference>
<dbReference type="Gene3D" id="1.10.530.10">
    <property type="match status" value="1"/>
</dbReference>
<evidence type="ECO:0000259" key="2">
    <source>
        <dbReference type="PROSITE" id="PS51782"/>
    </source>
</evidence>
<evidence type="ECO:0000313" key="4">
    <source>
        <dbReference type="Proteomes" id="UP000838672"/>
    </source>
</evidence>
<dbReference type="InterPro" id="IPR036779">
    <property type="entry name" value="LysM_dom_sf"/>
</dbReference>
<organism evidence="3 4">
    <name type="scientific">Vibrio stylophorae</name>
    <dbReference type="NCBI Taxonomy" id="659351"/>
    <lineage>
        <taxon>Bacteria</taxon>
        <taxon>Pseudomonadati</taxon>
        <taxon>Pseudomonadota</taxon>
        <taxon>Gammaproteobacteria</taxon>
        <taxon>Vibrionales</taxon>
        <taxon>Vibrionaceae</taxon>
        <taxon>Vibrio</taxon>
    </lineage>
</organism>
<dbReference type="Pfam" id="PF01476">
    <property type="entry name" value="LysM"/>
    <property type="match status" value="3"/>
</dbReference>
<dbReference type="Proteomes" id="UP000838672">
    <property type="component" value="Unassembled WGS sequence"/>
</dbReference>
<name>A0ABM8ZV43_9VIBR</name>
<dbReference type="CDD" id="cd16894">
    <property type="entry name" value="MltD-like"/>
    <property type="match status" value="1"/>
</dbReference>
<dbReference type="InterPro" id="IPR000189">
    <property type="entry name" value="Transglyc_AS"/>
</dbReference>
<dbReference type="InterPro" id="IPR018392">
    <property type="entry name" value="LysM"/>
</dbReference>
<sequence length="518" mass="58343">MKRIAFLTSALILSGCQLVPQKSTESESGTPIQEPQVMTPVTPKEAEPQIPVVLTPQQQEDLWNRIGMQLEMAVPEDERVDYYRDWYVKKHPNHLKIVAKRADPFMYLIVEQIEERGLPLELALLPIVESSFDPFAYSHGSAAGLWQFIPSTGRRFGLEQNWWYDGRRDVVKGTEAALDLMEYLYKRFDGNWLHALAAYNTGEGRVLRAIKANKKAGKPTDFWHLDLPKETRGYVPKLLALSDIIKHKDQYDVELPVIQNHAKLKVVDPGIQMDLAMAAQYADMTVTELQSFNPAYNHWATAPEGPNHFLLPIGKVDVFTSNMAKNGNKGMKVVRYKIQPGDSLSVIAEKHQTTVAVIKRANNLGSNSIRVGKHLLIPVAMKDASHYGLSSDQRLDRIQDRAHGGHRITHVVESGDSFWSLAKKYKVSVANLAEWNGMAPKDSLRIGQKLAVWQQPAPQAIMRTVIHQVRSGDSLSTIADKYRVSVDSIIKLNNLNKKSYLQPGQKLKIRVDVTKMSS</sequence>
<dbReference type="PANTHER" id="PTHR33734:SF22">
    <property type="entry name" value="MEMBRANE-BOUND LYTIC MUREIN TRANSGLYCOSYLASE D"/>
    <property type="match status" value="1"/>
</dbReference>
<dbReference type="CDD" id="cd00118">
    <property type="entry name" value="LysM"/>
    <property type="match status" value="3"/>
</dbReference>
<dbReference type="SUPFAM" id="SSF54106">
    <property type="entry name" value="LysM domain"/>
    <property type="match status" value="3"/>
</dbReference>
<dbReference type="PROSITE" id="PS51782">
    <property type="entry name" value="LYSM"/>
    <property type="match status" value="3"/>
</dbReference>
<feature type="domain" description="LysM" evidence="2">
    <location>
        <begin position="334"/>
        <end position="377"/>
    </location>
</feature>
<feature type="domain" description="LysM" evidence="2">
    <location>
        <begin position="465"/>
        <end position="509"/>
    </location>
</feature>
<dbReference type="Gene3D" id="3.10.350.10">
    <property type="entry name" value="LysM domain"/>
    <property type="match status" value="3"/>
</dbReference>
<keyword evidence="4" id="KW-1185">Reference proteome</keyword>
<protein>
    <submittedName>
        <fullName evidence="3">Membrane-bound lytic murein transglycosylase D</fullName>
        <ecNumber evidence="3">4.2.2.-</ecNumber>
    </submittedName>
</protein>
<dbReference type="GO" id="GO:0016829">
    <property type="term" value="F:lyase activity"/>
    <property type="evidence" value="ECO:0007669"/>
    <property type="project" value="UniProtKB-KW"/>
</dbReference>